<sequence>MGKGSLCGLYQDKVKAIQSKGTSTTEGGYEPDHWDVYACQQPQRTWQSLHERWLVFLSSVRWVTRNTYMKRHKDNRNDPQTFNYTYALTDFEGGGIWVEQSWSEPDSDTQEVKPGPLPPGRVYDLQQGDMVKFSPNCWHGTQEHPGGRLALITSVRGGNSLNQDDRWDLEDIGFLLPPEPLLTPPRDEPANDPKDPKVVNYRLQEDDMDVKEKLYNPL</sequence>
<evidence type="ECO:0000313" key="3">
    <source>
        <dbReference type="Proteomes" id="UP000604046"/>
    </source>
</evidence>
<dbReference type="AlphaFoldDB" id="A0A812TMS6"/>
<feature type="compositionally biased region" description="Basic and acidic residues" evidence="1">
    <location>
        <begin position="185"/>
        <end position="197"/>
    </location>
</feature>
<dbReference type="EMBL" id="CAJNDS010002578">
    <property type="protein sequence ID" value="CAE7532290.1"/>
    <property type="molecule type" value="Genomic_DNA"/>
</dbReference>
<evidence type="ECO:0000256" key="1">
    <source>
        <dbReference type="SAM" id="MobiDB-lite"/>
    </source>
</evidence>
<gene>
    <name evidence="2" type="ORF">SNAT2548_LOCUS29824</name>
</gene>
<protein>
    <submittedName>
        <fullName evidence="2">Uncharacterized protein</fullName>
    </submittedName>
</protein>
<evidence type="ECO:0000313" key="2">
    <source>
        <dbReference type="EMBL" id="CAE7532290.1"/>
    </source>
</evidence>
<reference evidence="2" key="1">
    <citation type="submission" date="2021-02" db="EMBL/GenBank/DDBJ databases">
        <authorList>
            <person name="Dougan E. K."/>
            <person name="Rhodes N."/>
            <person name="Thang M."/>
            <person name="Chan C."/>
        </authorList>
    </citation>
    <scope>NUCLEOTIDE SEQUENCE</scope>
</reference>
<name>A0A812TMS6_9DINO</name>
<dbReference type="Proteomes" id="UP000604046">
    <property type="component" value="Unassembled WGS sequence"/>
</dbReference>
<keyword evidence="3" id="KW-1185">Reference proteome</keyword>
<proteinExistence type="predicted"/>
<organism evidence="2 3">
    <name type="scientific">Symbiodinium natans</name>
    <dbReference type="NCBI Taxonomy" id="878477"/>
    <lineage>
        <taxon>Eukaryota</taxon>
        <taxon>Sar</taxon>
        <taxon>Alveolata</taxon>
        <taxon>Dinophyceae</taxon>
        <taxon>Suessiales</taxon>
        <taxon>Symbiodiniaceae</taxon>
        <taxon>Symbiodinium</taxon>
    </lineage>
</organism>
<comment type="caution">
    <text evidence="2">The sequence shown here is derived from an EMBL/GenBank/DDBJ whole genome shotgun (WGS) entry which is preliminary data.</text>
</comment>
<accession>A0A812TMS6</accession>
<feature type="region of interest" description="Disordered" evidence="1">
    <location>
        <begin position="178"/>
        <end position="197"/>
    </location>
</feature>